<keyword evidence="4 7" id="KW-0812">Transmembrane</keyword>
<keyword evidence="10" id="KW-1185">Reference proteome</keyword>
<keyword evidence="2 7" id="KW-0813">Transport</keyword>
<dbReference type="Proteomes" id="UP000722989">
    <property type="component" value="Unassembled WGS sequence"/>
</dbReference>
<proteinExistence type="inferred from homology"/>
<evidence type="ECO:0000313" key="10">
    <source>
        <dbReference type="Proteomes" id="UP000722989"/>
    </source>
</evidence>
<dbReference type="EMBL" id="JAATVY010000023">
    <property type="protein sequence ID" value="NJC72959.1"/>
    <property type="molecule type" value="Genomic_DNA"/>
</dbReference>
<evidence type="ECO:0000256" key="6">
    <source>
        <dbReference type="ARBA" id="ARBA00023136"/>
    </source>
</evidence>
<dbReference type="SUPFAM" id="SSF161098">
    <property type="entry name" value="MetI-like"/>
    <property type="match status" value="1"/>
</dbReference>
<reference evidence="9 10" key="1">
    <citation type="submission" date="2020-03" db="EMBL/GenBank/DDBJ databases">
        <title>WGS of the type strain of Planosporangium spp.</title>
        <authorList>
            <person name="Thawai C."/>
        </authorList>
    </citation>
    <scope>NUCLEOTIDE SEQUENCE [LARGE SCALE GENOMIC DNA]</scope>
    <source>
        <strain evidence="9 10">TBRC 5610</strain>
    </source>
</reference>
<comment type="caution">
    <text evidence="9">The sequence shown here is derived from an EMBL/GenBank/DDBJ whole genome shotgun (WGS) entry which is preliminary data.</text>
</comment>
<dbReference type="Gene3D" id="1.10.3720.10">
    <property type="entry name" value="MetI-like"/>
    <property type="match status" value="1"/>
</dbReference>
<organism evidence="9 10">
    <name type="scientific">Planosporangium thailandense</name>
    <dbReference type="NCBI Taxonomy" id="765197"/>
    <lineage>
        <taxon>Bacteria</taxon>
        <taxon>Bacillati</taxon>
        <taxon>Actinomycetota</taxon>
        <taxon>Actinomycetes</taxon>
        <taxon>Micromonosporales</taxon>
        <taxon>Micromonosporaceae</taxon>
        <taxon>Planosporangium</taxon>
    </lineage>
</organism>
<dbReference type="Pfam" id="PF00528">
    <property type="entry name" value="BPD_transp_1"/>
    <property type="match status" value="1"/>
</dbReference>
<dbReference type="Pfam" id="PF19300">
    <property type="entry name" value="BPD_transp_1_N"/>
    <property type="match status" value="1"/>
</dbReference>
<name>A0ABX0Y3J7_9ACTN</name>
<evidence type="ECO:0000259" key="8">
    <source>
        <dbReference type="PROSITE" id="PS50928"/>
    </source>
</evidence>
<feature type="domain" description="ABC transmembrane type-1" evidence="8">
    <location>
        <begin position="87"/>
        <end position="293"/>
    </location>
</feature>
<comment type="subcellular location">
    <subcellularLocation>
        <location evidence="1 7">Cell membrane</location>
        <topology evidence="1 7">Multi-pass membrane protein</topology>
    </subcellularLocation>
</comment>
<gene>
    <name evidence="9" type="ORF">HC031_25045</name>
</gene>
<keyword evidence="5 7" id="KW-1133">Transmembrane helix</keyword>
<keyword evidence="3" id="KW-1003">Cell membrane</keyword>
<keyword evidence="6 7" id="KW-0472">Membrane</keyword>
<feature type="transmembrane region" description="Helical" evidence="7">
    <location>
        <begin position="270"/>
        <end position="293"/>
    </location>
</feature>
<evidence type="ECO:0000256" key="5">
    <source>
        <dbReference type="ARBA" id="ARBA00022989"/>
    </source>
</evidence>
<feature type="transmembrane region" description="Helical" evidence="7">
    <location>
        <begin position="126"/>
        <end position="149"/>
    </location>
</feature>
<feature type="transmembrane region" description="Helical" evidence="7">
    <location>
        <begin position="93"/>
        <end position="114"/>
    </location>
</feature>
<dbReference type="InterPro" id="IPR000515">
    <property type="entry name" value="MetI-like"/>
</dbReference>
<evidence type="ECO:0000313" key="9">
    <source>
        <dbReference type="EMBL" id="NJC72959.1"/>
    </source>
</evidence>
<evidence type="ECO:0000256" key="4">
    <source>
        <dbReference type="ARBA" id="ARBA00022692"/>
    </source>
</evidence>
<dbReference type="InterPro" id="IPR045621">
    <property type="entry name" value="BPD_transp_1_N"/>
</dbReference>
<dbReference type="InterPro" id="IPR035906">
    <property type="entry name" value="MetI-like_sf"/>
</dbReference>
<evidence type="ECO:0000256" key="7">
    <source>
        <dbReference type="RuleBase" id="RU363032"/>
    </source>
</evidence>
<comment type="similarity">
    <text evidence="7">Belongs to the binding-protein-dependent transport system permease family.</text>
</comment>
<dbReference type="CDD" id="cd06261">
    <property type="entry name" value="TM_PBP2"/>
    <property type="match status" value="1"/>
</dbReference>
<dbReference type="PROSITE" id="PS50928">
    <property type="entry name" value="ABC_TM1"/>
    <property type="match status" value="1"/>
</dbReference>
<protein>
    <submittedName>
        <fullName evidence="9">ABC transporter permease</fullName>
    </submittedName>
</protein>
<dbReference type="PANTHER" id="PTHR43163:SF6">
    <property type="entry name" value="DIPEPTIDE TRANSPORT SYSTEM PERMEASE PROTEIN DPPB-RELATED"/>
    <property type="match status" value="1"/>
</dbReference>
<feature type="transmembrane region" description="Helical" evidence="7">
    <location>
        <begin position="229"/>
        <end position="250"/>
    </location>
</feature>
<sequence length="304" mass="32373">MARGVAVSFIVATVAFSVLRFAPGDPVLAILGDQATPSAVTAMRAKLGLDGNIFVQYLRFLGHAVRGDLGTSITSGVPVARIIGDSIAPTLSLVAMTAILALIFSVPLGLRLALAPEGLFSKVFRVAASLSLAMPGFFLGLLALLLFAIRWGVAPVAGFTSTFPGALTYLWLPALVICAQLVPILARVFRASVLRTLDEEFIEAAIVRGVSRPRFYWHYLIRPSIAPTIALLGYITGQLLGASVMIEMVFSMPGIGTRLVRAVTTRDYPTVQGILLVFGVLVVLITTLSELVIKRLDPRAGGDR</sequence>
<evidence type="ECO:0000256" key="2">
    <source>
        <dbReference type="ARBA" id="ARBA00022448"/>
    </source>
</evidence>
<dbReference type="RefSeq" id="WP_167927869.1">
    <property type="nucleotide sequence ID" value="NZ_JAATVY010000023.1"/>
</dbReference>
<accession>A0ABX0Y3J7</accession>
<feature type="transmembrane region" description="Helical" evidence="7">
    <location>
        <begin position="169"/>
        <end position="189"/>
    </location>
</feature>
<evidence type="ECO:0000256" key="3">
    <source>
        <dbReference type="ARBA" id="ARBA00022475"/>
    </source>
</evidence>
<evidence type="ECO:0000256" key="1">
    <source>
        <dbReference type="ARBA" id="ARBA00004651"/>
    </source>
</evidence>
<dbReference type="PANTHER" id="PTHR43163">
    <property type="entry name" value="DIPEPTIDE TRANSPORT SYSTEM PERMEASE PROTEIN DPPB-RELATED"/>
    <property type="match status" value="1"/>
</dbReference>